<dbReference type="AlphaFoldDB" id="A0A7J5U2J5"/>
<evidence type="ECO:0000313" key="2">
    <source>
        <dbReference type="Proteomes" id="UP000488299"/>
    </source>
</evidence>
<proteinExistence type="predicted"/>
<dbReference type="EMBL" id="WELI01000003">
    <property type="protein sequence ID" value="KAB7731204.1"/>
    <property type="molecule type" value="Genomic_DNA"/>
</dbReference>
<sequence>MKRLLGFSLLLLLLYHSLGGVVVAIGSWWQDQHDLSQRLTVYRSVDSLVEFQIPLDGPHDPADLHEATREGFTYHDHYYDVVSVEIRDNILFISGLENKEASFWQRDLLSFLKDTINTQSESSRKSSGWLKLLLKDYSLNSRTILHFFLYDWRQDIRIPEAPVMLLHRALPVFSPPPEI</sequence>
<dbReference type="RefSeq" id="WP_152124186.1">
    <property type="nucleotide sequence ID" value="NZ_WELI01000003.1"/>
</dbReference>
<reference evidence="1 2" key="1">
    <citation type="submission" date="2019-10" db="EMBL/GenBank/DDBJ databases">
        <title>Rudanella paleaurantiibacter sp. nov., isolated from sludge.</title>
        <authorList>
            <person name="Xu S.Q."/>
        </authorList>
    </citation>
    <scope>NUCLEOTIDE SEQUENCE [LARGE SCALE GENOMIC DNA]</scope>
    <source>
        <strain evidence="1 2">HX-22-17</strain>
    </source>
</reference>
<name>A0A7J5U2J5_9BACT</name>
<gene>
    <name evidence="1" type="ORF">F5984_10395</name>
</gene>
<dbReference type="Proteomes" id="UP000488299">
    <property type="component" value="Unassembled WGS sequence"/>
</dbReference>
<keyword evidence="2" id="KW-1185">Reference proteome</keyword>
<evidence type="ECO:0000313" key="1">
    <source>
        <dbReference type="EMBL" id="KAB7731204.1"/>
    </source>
</evidence>
<comment type="caution">
    <text evidence="1">The sequence shown here is derived from an EMBL/GenBank/DDBJ whole genome shotgun (WGS) entry which is preliminary data.</text>
</comment>
<accession>A0A7J5U2J5</accession>
<organism evidence="1 2">
    <name type="scientific">Rudanella paleaurantiibacter</name>
    <dbReference type="NCBI Taxonomy" id="2614655"/>
    <lineage>
        <taxon>Bacteria</taxon>
        <taxon>Pseudomonadati</taxon>
        <taxon>Bacteroidota</taxon>
        <taxon>Cytophagia</taxon>
        <taxon>Cytophagales</taxon>
        <taxon>Cytophagaceae</taxon>
        <taxon>Rudanella</taxon>
    </lineage>
</organism>
<protein>
    <submittedName>
        <fullName evidence="1">Uncharacterized protein</fullName>
    </submittedName>
</protein>